<evidence type="ECO:0000256" key="4">
    <source>
        <dbReference type="ARBA" id="ARBA00022729"/>
    </source>
</evidence>
<evidence type="ECO:0000256" key="3">
    <source>
        <dbReference type="ARBA" id="ARBA00022692"/>
    </source>
</evidence>
<keyword evidence="9" id="KW-0325">Glycoprotein</keyword>
<proteinExistence type="predicted"/>
<keyword evidence="5" id="KW-0677">Repeat</keyword>
<name>A0A498JEV6_MALDO</name>
<keyword evidence="6" id="KW-1133">Transmembrane helix</keyword>
<dbReference type="FunFam" id="3.80.10.10:FF:000041">
    <property type="entry name" value="LRR receptor-like serine/threonine-protein kinase ERECTA"/>
    <property type="match status" value="1"/>
</dbReference>
<dbReference type="SUPFAM" id="SSF52058">
    <property type="entry name" value="L domain-like"/>
    <property type="match status" value="1"/>
</dbReference>
<evidence type="ECO:0000256" key="5">
    <source>
        <dbReference type="ARBA" id="ARBA00022737"/>
    </source>
</evidence>
<keyword evidence="11" id="KW-1185">Reference proteome</keyword>
<dbReference type="Pfam" id="PF00560">
    <property type="entry name" value="LRR_1"/>
    <property type="match status" value="2"/>
</dbReference>
<keyword evidence="3" id="KW-0812">Transmembrane</keyword>
<keyword evidence="4" id="KW-0732">Signal</keyword>
<dbReference type="GO" id="GO:0016020">
    <property type="term" value="C:membrane"/>
    <property type="evidence" value="ECO:0007669"/>
    <property type="project" value="UniProtKB-SubCell"/>
</dbReference>
<dbReference type="PANTHER" id="PTHR48063:SF112">
    <property type="entry name" value="RECEPTOR LIKE PROTEIN 30-LIKE"/>
    <property type="match status" value="1"/>
</dbReference>
<comment type="subcellular location">
    <subcellularLocation>
        <location evidence="1">Membrane</location>
        <topology evidence="1">Single-pass type I membrane protein</topology>
    </subcellularLocation>
</comment>
<organism evidence="10 11">
    <name type="scientific">Malus domestica</name>
    <name type="common">Apple</name>
    <name type="synonym">Pyrus malus</name>
    <dbReference type="NCBI Taxonomy" id="3750"/>
    <lineage>
        <taxon>Eukaryota</taxon>
        <taxon>Viridiplantae</taxon>
        <taxon>Streptophyta</taxon>
        <taxon>Embryophyta</taxon>
        <taxon>Tracheophyta</taxon>
        <taxon>Spermatophyta</taxon>
        <taxon>Magnoliopsida</taxon>
        <taxon>eudicotyledons</taxon>
        <taxon>Gunneridae</taxon>
        <taxon>Pentapetalae</taxon>
        <taxon>rosids</taxon>
        <taxon>fabids</taxon>
        <taxon>Rosales</taxon>
        <taxon>Rosaceae</taxon>
        <taxon>Amygdaloideae</taxon>
        <taxon>Maleae</taxon>
        <taxon>Malus</taxon>
    </lineage>
</organism>
<evidence type="ECO:0000256" key="8">
    <source>
        <dbReference type="ARBA" id="ARBA00023170"/>
    </source>
</evidence>
<dbReference type="EMBL" id="RDQH01000334">
    <property type="protein sequence ID" value="RXH92262.1"/>
    <property type="molecule type" value="Genomic_DNA"/>
</dbReference>
<keyword evidence="7" id="KW-0472">Membrane</keyword>
<evidence type="ECO:0000313" key="11">
    <source>
        <dbReference type="Proteomes" id="UP000290289"/>
    </source>
</evidence>
<gene>
    <name evidence="10" type="ORF">DVH24_033158</name>
</gene>
<evidence type="ECO:0000256" key="9">
    <source>
        <dbReference type="ARBA" id="ARBA00023180"/>
    </source>
</evidence>
<keyword evidence="8" id="KW-0675">Receptor</keyword>
<evidence type="ECO:0000256" key="7">
    <source>
        <dbReference type="ARBA" id="ARBA00023136"/>
    </source>
</evidence>
<protein>
    <recommendedName>
        <fullName evidence="12">Leucine-rich repeat-containing N-terminal plant-type domain-containing protein</fullName>
    </recommendedName>
</protein>
<evidence type="ECO:0008006" key="12">
    <source>
        <dbReference type="Google" id="ProtNLM"/>
    </source>
</evidence>
<dbReference type="Pfam" id="PF13855">
    <property type="entry name" value="LRR_8"/>
    <property type="match status" value="1"/>
</dbReference>
<dbReference type="AlphaFoldDB" id="A0A498JEV6"/>
<accession>A0A498JEV6</accession>
<dbReference type="PANTHER" id="PTHR48063">
    <property type="entry name" value="LRR RECEPTOR-LIKE KINASE"/>
    <property type="match status" value="1"/>
</dbReference>
<evidence type="ECO:0000313" key="10">
    <source>
        <dbReference type="EMBL" id="RXH92262.1"/>
    </source>
</evidence>
<dbReference type="InterPro" id="IPR046956">
    <property type="entry name" value="RLP23-like"/>
</dbReference>
<evidence type="ECO:0000256" key="6">
    <source>
        <dbReference type="ARBA" id="ARBA00022989"/>
    </source>
</evidence>
<evidence type="ECO:0000256" key="1">
    <source>
        <dbReference type="ARBA" id="ARBA00004479"/>
    </source>
</evidence>
<sequence>MFLDLSWNHVSGRASEIFKSLSRCTTSSQLESISLSYNDLSGQLTDELGNFQNLSYLNLSSNSISGPIPKSIQNLSLLKILDISNNSMKGDVTEVHFTNLSRLQELFANGNSLTLKTSREWLPPFRLHVLFLDSWNLGPELPSWIRSQKYLEQLSISNTGISGTIPIWFWNFSYLGLSLVDLSGNQLYGQVPRIVTAPSAVIDLSSNKFTEIFSFATAGEDV</sequence>
<dbReference type="Gene3D" id="3.80.10.10">
    <property type="entry name" value="Ribonuclease Inhibitor"/>
    <property type="match status" value="1"/>
</dbReference>
<evidence type="ECO:0000256" key="2">
    <source>
        <dbReference type="ARBA" id="ARBA00022614"/>
    </source>
</evidence>
<keyword evidence="2" id="KW-0433">Leucine-rich repeat</keyword>
<dbReference type="STRING" id="3750.A0A498JEV6"/>
<dbReference type="InterPro" id="IPR001611">
    <property type="entry name" value="Leu-rich_rpt"/>
</dbReference>
<dbReference type="InterPro" id="IPR032675">
    <property type="entry name" value="LRR_dom_sf"/>
</dbReference>
<dbReference type="Proteomes" id="UP000290289">
    <property type="component" value="Chromosome 8"/>
</dbReference>
<reference evidence="10 11" key="1">
    <citation type="submission" date="2018-10" db="EMBL/GenBank/DDBJ databases">
        <title>A high-quality apple genome assembly.</title>
        <authorList>
            <person name="Hu J."/>
        </authorList>
    </citation>
    <scope>NUCLEOTIDE SEQUENCE [LARGE SCALE GENOMIC DNA]</scope>
    <source>
        <strain evidence="11">cv. HFTH1</strain>
        <tissue evidence="10">Young leaf</tissue>
    </source>
</reference>
<comment type="caution">
    <text evidence="10">The sequence shown here is derived from an EMBL/GenBank/DDBJ whole genome shotgun (WGS) entry which is preliminary data.</text>
</comment>